<dbReference type="GO" id="GO:0030288">
    <property type="term" value="C:outer membrane-bounded periplasmic space"/>
    <property type="evidence" value="ECO:0007669"/>
    <property type="project" value="TreeGrafter"/>
</dbReference>
<dbReference type="GO" id="GO:0000166">
    <property type="term" value="F:nucleotide binding"/>
    <property type="evidence" value="ECO:0007669"/>
    <property type="project" value="UniProtKB-KW"/>
</dbReference>
<dbReference type="InterPro" id="IPR036907">
    <property type="entry name" value="5'-Nucleotdase_C_sf"/>
</dbReference>
<evidence type="ECO:0000259" key="3">
    <source>
        <dbReference type="Pfam" id="PF00149"/>
    </source>
</evidence>
<evidence type="ECO:0000259" key="4">
    <source>
        <dbReference type="Pfam" id="PF02872"/>
    </source>
</evidence>
<proteinExistence type="inferred from homology"/>
<dbReference type="GO" id="GO:0008253">
    <property type="term" value="F:5'-nucleotidase activity"/>
    <property type="evidence" value="ECO:0007669"/>
    <property type="project" value="TreeGrafter"/>
</dbReference>
<name>A0A2N8KVG3_9BURK</name>
<organism evidence="5 6">
    <name type="scientific">Kinneretia aquatilis</name>
    <dbReference type="NCBI Taxonomy" id="2070761"/>
    <lineage>
        <taxon>Bacteria</taxon>
        <taxon>Pseudomonadati</taxon>
        <taxon>Pseudomonadota</taxon>
        <taxon>Betaproteobacteria</taxon>
        <taxon>Burkholderiales</taxon>
        <taxon>Sphaerotilaceae</taxon>
        <taxon>Roseateles</taxon>
    </lineage>
</organism>
<dbReference type="Gene3D" id="3.60.21.10">
    <property type="match status" value="1"/>
</dbReference>
<evidence type="ECO:0000256" key="1">
    <source>
        <dbReference type="ARBA" id="ARBA00022729"/>
    </source>
</evidence>
<dbReference type="PANTHER" id="PTHR11575">
    <property type="entry name" value="5'-NUCLEOTIDASE-RELATED"/>
    <property type="match status" value="1"/>
</dbReference>
<dbReference type="Proteomes" id="UP000235916">
    <property type="component" value="Unassembled WGS sequence"/>
</dbReference>
<dbReference type="Pfam" id="PF02872">
    <property type="entry name" value="5_nucleotid_C"/>
    <property type="match status" value="1"/>
</dbReference>
<evidence type="ECO:0000313" key="5">
    <source>
        <dbReference type="EMBL" id="PND37392.1"/>
    </source>
</evidence>
<dbReference type="Pfam" id="PF00149">
    <property type="entry name" value="Metallophos"/>
    <property type="match status" value="1"/>
</dbReference>
<dbReference type="SUPFAM" id="SSF56300">
    <property type="entry name" value="Metallo-dependent phosphatases"/>
    <property type="match status" value="1"/>
</dbReference>
<dbReference type="AlphaFoldDB" id="A0A2N8KVG3"/>
<dbReference type="InterPro" id="IPR004843">
    <property type="entry name" value="Calcineurin-like_PHP"/>
</dbReference>
<dbReference type="InterPro" id="IPR006179">
    <property type="entry name" value="5_nucleotidase/apyrase"/>
</dbReference>
<reference evidence="5 6" key="1">
    <citation type="submission" date="2018-01" db="EMBL/GenBank/DDBJ databases">
        <title>Draft genome sequence of Paucibacter aquatile CR182 isolated from freshwater of the Nakdong River.</title>
        <authorList>
            <person name="Choi A."/>
            <person name="Chung E.J."/>
        </authorList>
    </citation>
    <scope>NUCLEOTIDE SEQUENCE [LARGE SCALE GENOMIC DNA]</scope>
    <source>
        <strain evidence="5 6">CR182</strain>
    </source>
</reference>
<feature type="domain" description="5'-Nucleotidase C-terminal" evidence="4">
    <location>
        <begin position="379"/>
        <end position="536"/>
    </location>
</feature>
<keyword evidence="6" id="KW-1185">Reference proteome</keyword>
<keyword evidence="2" id="KW-0378">Hydrolase</keyword>
<accession>A0A2N8KVG3</accession>
<gene>
    <name evidence="5" type="ORF">C1O66_07520</name>
</gene>
<protein>
    <submittedName>
        <fullName evidence="5">Bifunctional metallophosphatase/5'-nucleotidase</fullName>
    </submittedName>
</protein>
<dbReference type="GO" id="GO:0008768">
    <property type="term" value="F:UDP-sugar diphosphatase activity"/>
    <property type="evidence" value="ECO:0007669"/>
    <property type="project" value="TreeGrafter"/>
</dbReference>
<dbReference type="GO" id="GO:0009166">
    <property type="term" value="P:nucleotide catabolic process"/>
    <property type="evidence" value="ECO:0007669"/>
    <property type="project" value="InterPro"/>
</dbReference>
<dbReference type="InterPro" id="IPR008334">
    <property type="entry name" value="5'-Nucleotdase_C"/>
</dbReference>
<comment type="caution">
    <text evidence="5">The sequence shown here is derived from an EMBL/GenBank/DDBJ whole genome shotgun (WGS) entry which is preliminary data.</text>
</comment>
<dbReference type="InterPro" id="IPR029052">
    <property type="entry name" value="Metallo-depent_PP-like"/>
</dbReference>
<dbReference type="EMBL" id="POSP01000003">
    <property type="protein sequence ID" value="PND37392.1"/>
    <property type="molecule type" value="Genomic_DNA"/>
</dbReference>
<dbReference type="SUPFAM" id="SSF55816">
    <property type="entry name" value="5'-nucleotidase (syn. UDP-sugar hydrolase), C-terminal domain"/>
    <property type="match status" value="1"/>
</dbReference>
<keyword evidence="2" id="KW-0547">Nucleotide-binding</keyword>
<sequence>MHLAAHAPGRARAQGSASRWTGLSSLSLLALALAGCAAPVAPVATTPRELSIFSINDFHGHIQPKSPTPLMPRLPDPQTGEIKPQPAGGVAYLADALQKLRAPRQHSVFVAAGDLIGASPQLSSLLKDEPTLSALGELGLVATSLGNHELDAGLPELMRKARGECPANGCVWPEFKGPGFPYLAANLLDANSGRALLPSHVIKEVGGYKVAFVGAVTRDTPLVVVPRAITGLRFADEADTLNALVPQLRAEGAQLLVAVMHEGATQAGGANDPSYACPGIQGRGVDIANRLDPAYALIISGHTHQAYTCKIKGRLLVQAGSYGGWITESRLTLDAEGKVLDAQAVNHPVLQSAYQPNPAFVALVQRAAALTAAVRTKPVATLSQGAQRSTRAPFGDGTLGNLVADSQLAYAKKRGAADIALMNPGGIRADLTVEPGRPVTMSDLFAIQPFANELVVMSLSGAQLHELLLRQLPKGDAPPRMLQISHSLRYQWTQDADGSSRLTEVKVDGQPLDLQRNYRVVVNNFMADGGDGLSVLRQGKDRVPLGVDIDAMVEWLSENPAGAMAQIEPGRIRKQ</sequence>
<evidence type="ECO:0000313" key="6">
    <source>
        <dbReference type="Proteomes" id="UP000235916"/>
    </source>
</evidence>
<dbReference type="Gene3D" id="3.90.780.10">
    <property type="entry name" value="5'-Nucleotidase, C-terminal domain"/>
    <property type="match status" value="1"/>
</dbReference>
<keyword evidence="1" id="KW-0732">Signal</keyword>
<comment type="similarity">
    <text evidence="2">Belongs to the 5'-nucleotidase family.</text>
</comment>
<dbReference type="OrthoDB" id="9803927at2"/>
<dbReference type="PANTHER" id="PTHR11575:SF24">
    <property type="entry name" value="5'-NUCLEOTIDASE"/>
    <property type="match status" value="1"/>
</dbReference>
<evidence type="ECO:0000256" key="2">
    <source>
        <dbReference type="RuleBase" id="RU362119"/>
    </source>
</evidence>
<dbReference type="PRINTS" id="PR01607">
    <property type="entry name" value="APYRASEFAMLY"/>
</dbReference>
<feature type="domain" description="Calcineurin-like phosphoesterase" evidence="3">
    <location>
        <begin position="54"/>
        <end position="305"/>
    </location>
</feature>